<evidence type="ECO:0000256" key="2">
    <source>
        <dbReference type="ARBA" id="ARBA00022598"/>
    </source>
</evidence>
<evidence type="ECO:0000256" key="4">
    <source>
        <dbReference type="ARBA" id="ARBA00022840"/>
    </source>
</evidence>
<dbReference type="GO" id="GO:0005524">
    <property type="term" value="F:ATP binding"/>
    <property type="evidence" value="ECO:0007669"/>
    <property type="project" value="UniProtKB-KW"/>
</dbReference>
<comment type="catalytic activity">
    <reaction evidence="7">
        <text>tRNA(Phe) + L-phenylalanine + ATP = L-phenylalanyl-tRNA(Phe) + AMP + diphosphate + H(+)</text>
        <dbReference type="Rhea" id="RHEA:19413"/>
        <dbReference type="Rhea" id="RHEA-COMP:9668"/>
        <dbReference type="Rhea" id="RHEA-COMP:9699"/>
        <dbReference type="ChEBI" id="CHEBI:15378"/>
        <dbReference type="ChEBI" id="CHEBI:30616"/>
        <dbReference type="ChEBI" id="CHEBI:33019"/>
        <dbReference type="ChEBI" id="CHEBI:58095"/>
        <dbReference type="ChEBI" id="CHEBI:78442"/>
        <dbReference type="ChEBI" id="CHEBI:78531"/>
        <dbReference type="ChEBI" id="CHEBI:456215"/>
        <dbReference type="EC" id="6.1.1.20"/>
    </reaction>
</comment>
<dbReference type="GO" id="GO:0005737">
    <property type="term" value="C:cytoplasm"/>
    <property type="evidence" value="ECO:0007669"/>
    <property type="project" value="TreeGrafter"/>
</dbReference>
<evidence type="ECO:0000256" key="3">
    <source>
        <dbReference type="ARBA" id="ARBA00022741"/>
    </source>
</evidence>
<keyword evidence="3" id="KW-0547">Nucleotide-binding</keyword>
<dbReference type="Pfam" id="PF01409">
    <property type="entry name" value="tRNA-synt_2d"/>
    <property type="match status" value="1"/>
</dbReference>
<keyword evidence="2 9" id="KW-0436">Ligase</keyword>
<dbReference type="GO" id="GO:0004826">
    <property type="term" value="F:phenylalanine-tRNA ligase activity"/>
    <property type="evidence" value="ECO:0007669"/>
    <property type="project" value="UniProtKB-EC"/>
</dbReference>
<evidence type="ECO:0000313" key="10">
    <source>
        <dbReference type="Proteomes" id="UP000228920"/>
    </source>
</evidence>
<accession>A0A2M7TM24</accession>
<dbReference type="Proteomes" id="UP000228920">
    <property type="component" value="Unassembled WGS sequence"/>
</dbReference>
<dbReference type="PROSITE" id="PS50862">
    <property type="entry name" value="AA_TRNA_LIGASE_II"/>
    <property type="match status" value="1"/>
</dbReference>
<comment type="caution">
    <text evidence="9">The sequence shown here is derived from an EMBL/GenBank/DDBJ whole genome shotgun (WGS) entry which is preliminary data.</text>
</comment>
<keyword evidence="6" id="KW-0030">Aminoacyl-tRNA synthetase</keyword>
<feature type="domain" description="Aminoacyl-transfer RNA synthetases class-II family profile" evidence="8">
    <location>
        <begin position="107"/>
        <end position="246"/>
    </location>
</feature>
<dbReference type="AlphaFoldDB" id="A0A2M7TM24"/>
<organism evidence="9 10">
    <name type="scientific">candidate division WWE3 bacterium CG_4_10_14_0_2_um_filter_41_14</name>
    <dbReference type="NCBI Taxonomy" id="1975072"/>
    <lineage>
        <taxon>Bacteria</taxon>
        <taxon>Katanobacteria</taxon>
    </lineage>
</organism>
<dbReference type="InterPro" id="IPR002319">
    <property type="entry name" value="Phenylalanyl-tRNA_Synthase"/>
</dbReference>
<keyword evidence="4" id="KW-0067">ATP-binding</keyword>
<dbReference type="PANTHER" id="PTHR11538">
    <property type="entry name" value="PHENYLALANYL-TRNA SYNTHETASE"/>
    <property type="match status" value="1"/>
</dbReference>
<dbReference type="InterPro" id="IPR045864">
    <property type="entry name" value="aa-tRNA-synth_II/BPL/LPL"/>
</dbReference>
<sequence>MSIDMTTPGTVRVIGHQHPVTQTYKEVTDIFRSLGFETIEARLVNSPDEVFTHLNFAKDHPARDIMDTFYLDDGMIPIPHTSSMQNTILTSCRESLETKPIAAIIAGRCFRNEKLDQTHEATFYQLEGLYVNKHVRVSDLIGTLMAVGQRISDTYALELEFKVLTTYFPFVEPGIEILAKKKNSDSWMELIPAGMIHPNVLTAAGIDSKIYNGFAWAVGIDRLTMLRYNITDIRWFHSGDIRFLQQF</sequence>
<evidence type="ECO:0000256" key="5">
    <source>
        <dbReference type="ARBA" id="ARBA00022917"/>
    </source>
</evidence>
<gene>
    <name evidence="9" type="ORF">COY32_00300</name>
</gene>
<evidence type="ECO:0000313" key="9">
    <source>
        <dbReference type="EMBL" id="PIZ48209.1"/>
    </source>
</evidence>
<dbReference type="Gene3D" id="3.30.930.10">
    <property type="entry name" value="Bira Bifunctional Protein, Domain 2"/>
    <property type="match status" value="1"/>
</dbReference>
<dbReference type="EC" id="6.1.1.20" evidence="1"/>
<name>A0A2M7TM24_UNCKA</name>
<dbReference type="GO" id="GO:0006432">
    <property type="term" value="P:phenylalanyl-tRNA aminoacylation"/>
    <property type="evidence" value="ECO:0007669"/>
    <property type="project" value="TreeGrafter"/>
</dbReference>
<evidence type="ECO:0000256" key="6">
    <source>
        <dbReference type="ARBA" id="ARBA00023146"/>
    </source>
</evidence>
<dbReference type="SUPFAM" id="SSF55681">
    <property type="entry name" value="Class II aaRS and biotin synthetases"/>
    <property type="match status" value="1"/>
</dbReference>
<dbReference type="EMBL" id="PFNL01000006">
    <property type="protein sequence ID" value="PIZ48209.1"/>
    <property type="molecule type" value="Genomic_DNA"/>
</dbReference>
<dbReference type="PANTHER" id="PTHR11538:SF41">
    <property type="entry name" value="PHENYLALANINE--TRNA LIGASE, MITOCHONDRIAL"/>
    <property type="match status" value="1"/>
</dbReference>
<protein>
    <recommendedName>
        <fullName evidence="1">phenylalanine--tRNA ligase</fullName>
        <ecNumber evidence="1">6.1.1.20</ecNumber>
    </recommendedName>
</protein>
<dbReference type="GO" id="GO:0000049">
    <property type="term" value="F:tRNA binding"/>
    <property type="evidence" value="ECO:0007669"/>
    <property type="project" value="InterPro"/>
</dbReference>
<reference evidence="10" key="1">
    <citation type="submission" date="2017-09" db="EMBL/GenBank/DDBJ databases">
        <title>Depth-based differentiation of microbial function through sediment-hosted aquifers and enrichment of novel symbionts in the deep terrestrial subsurface.</title>
        <authorList>
            <person name="Probst A.J."/>
            <person name="Ladd B."/>
            <person name="Jarett J.K."/>
            <person name="Geller-Mcgrath D.E."/>
            <person name="Sieber C.M.K."/>
            <person name="Emerson J.B."/>
            <person name="Anantharaman K."/>
            <person name="Thomas B.C."/>
            <person name="Malmstrom R."/>
            <person name="Stieglmeier M."/>
            <person name="Klingl A."/>
            <person name="Woyke T."/>
            <person name="Ryan C.M."/>
            <person name="Banfield J.F."/>
        </authorList>
    </citation>
    <scope>NUCLEOTIDE SEQUENCE [LARGE SCALE GENOMIC DNA]</scope>
</reference>
<evidence type="ECO:0000256" key="7">
    <source>
        <dbReference type="ARBA" id="ARBA00049255"/>
    </source>
</evidence>
<evidence type="ECO:0000259" key="8">
    <source>
        <dbReference type="PROSITE" id="PS50862"/>
    </source>
</evidence>
<dbReference type="InterPro" id="IPR006195">
    <property type="entry name" value="aa-tRNA-synth_II"/>
</dbReference>
<keyword evidence="5" id="KW-0648">Protein biosynthesis</keyword>
<evidence type="ECO:0000256" key="1">
    <source>
        <dbReference type="ARBA" id="ARBA00012814"/>
    </source>
</evidence>
<proteinExistence type="predicted"/>